<keyword evidence="2" id="KW-1185">Reference proteome</keyword>
<organism evidence="1 2">
    <name type="scientific">Dentiscutata erythropus</name>
    <dbReference type="NCBI Taxonomy" id="1348616"/>
    <lineage>
        <taxon>Eukaryota</taxon>
        <taxon>Fungi</taxon>
        <taxon>Fungi incertae sedis</taxon>
        <taxon>Mucoromycota</taxon>
        <taxon>Glomeromycotina</taxon>
        <taxon>Glomeromycetes</taxon>
        <taxon>Diversisporales</taxon>
        <taxon>Gigasporaceae</taxon>
        <taxon>Dentiscutata</taxon>
    </lineage>
</organism>
<name>A0A9N9GV22_9GLOM</name>
<evidence type="ECO:0000313" key="2">
    <source>
        <dbReference type="Proteomes" id="UP000789405"/>
    </source>
</evidence>
<dbReference type="Proteomes" id="UP000789405">
    <property type="component" value="Unassembled WGS sequence"/>
</dbReference>
<protein>
    <submittedName>
        <fullName evidence="1">17362_t:CDS:1</fullName>
    </submittedName>
</protein>
<gene>
    <name evidence="1" type="ORF">DERYTH_LOCUS9416</name>
</gene>
<dbReference type="OrthoDB" id="2339353at2759"/>
<comment type="caution">
    <text evidence="1">The sequence shown here is derived from an EMBL/GenBank/DDBJ whole genome shotgun (WGS) entry which is preliminary data.</text>
</comment>
<dbReference type="AlphaFoldDB" id="A0A9N9GV22"/>
<dbReference type="EMBL" id="CAJVPY010005138">
    <property type="protein sequence ID" value="CAG8636329.1"/>
    <property type="molecule type" value="Genomic_DNA"/>
</dbReference>
<proteinExistence type="predicted"/>
<sequence>MSSLGLLGGVWSIATIAYKLLFGDDTIQPFGLIQKFVQSSFNDNVDGENRVVQLGKKINDLESFLRDYVVEVQQLDKIYKNIEK</sequence>
<accession>A0A9N9GV22</accession>
<reference evidence="1" key="1">
    <citation type="submission" date="2021-06" db="EMBL/GenBank/DDBJ databases">
        <authorList>
            <person name="Kallberg Y."/>
            <person name="Tangrot J."/>
            <person name="Rosling A."/>
        </authorList>
    </citation>
    <scope>NUCLEOTIDE SEQUENCE</scope>
    <source>
        <strain evidence="1">MA453B</strain>
    </source>
</reference>
<evidence type="ECO:0000313" key="1">
    <source>
        <dbReference type="EMBL" id="CAG8636329.1"/>
    </source>
</evidence>